<dbReference type="GO" id="GO:0003700">
    <property type="term" value="F:DNA-binding transcription factor activity"/>
    <property type="evidence" value="ECO:0007669"/>
    <property type="project" value="InterPro"/>
</dbReference>
<evidence type="ECO:0000313" key="7">
    <source>
        <dbReference type="Proteomes" id="UP000092626"/>
    </source>
</evidence>
<comment type="similarity">
    <text evidence="1">Belongs to the LysR transcriptional regulatory family.</text>
</comment>
<evidence type="ECO:0000256" key="2">
    <source>
        <dbReference type="ARBA" id="ARBA00023015"/>
    </source>
</evidence>
<dbReference type="EMBL" id="JTJR01000010">
    <property type="protein sequence ID" value="OBX05373.1"/>
    <property type="molecule type" value="Genomic_DNA"/>
</dbReference>
<feature type="domain" description="HTH lysR-type" evidence="5">
    <location>
        <begin position="1"/>
        <end position="60"/>
    </location>
</feature>
<evidence type="ECO:0000313" key="6">
    <source>
        <dbReference type="EMBL" id="OBX05373.1"/>
    </source>
</evidence>
<dbReference type="Pfam" id="PF03466">
    <property type="entry name" value="LysR_substrate"/>
    <property type="match status" value="1"/>
</dbReference>
<dbReference type="InterPro" id="IPR058163">
    <property type="entry name" value="LysR-type_TF_proteobact-type"/>
</dbReference>
<dbReference type="Proteomes" id="UP000092626">
    <property type="component" value="Unassembled WGS sequence"/>
</dbReference>
<proteinExistence type="inferred from homology"/>
<dbReference type="InterPro" id="IPR005119">
    <property type="entry name" value="LysR_subst-bd"/>
</dbReference>
<keyword evidence="2" id="KW-0805">Transcription regulation</keyword>
<evidence type="ECO:0000256" key="3">
    <source>
        <dbReference type="ARBA" id="ARBA00023125"/>
    </source>
</evidence>
<evidence type="ECO:0000256" key="4">
    <source>
        <dbReference type="ARBA" id="ARBA00023163"/>
    </source>
</evidence>
<dbReference type="PANTHER" id="PTHR30537:SF5">
    <property type="entry name" value="HTH-TYPE TRANSCRIPTIONAL ACTIVATOR TTDR-RELATED"/>
    <property type="match status" value="1"/>
</dbReference>
<sequence length="306" mass="35147">MLNKLEALKVFCVAAETLQFKETANRLAISPPVVTRIIAELEDHLSEPLFQRNTRQIKLTEFGQQFLPQAKQLVEETERLFAPTRRRHNQDMAGLVRITLPELPDQENILQELLQAISPYPELIIDWQQSAVRVNAIEAQIDLGIRIGNFSDGRMITRKVGEVTEKIVATPTLLANYGYPKDIIDLQKNFPLAAVFDSNTGRVWSWYLNEHLQFTPNRPQFIGSDVEITLQAILAGKVIGYQVDWLVDPYLSNGELVELFAEIPKYRWPVYVYRPQRTITPTRVKVVFDLLVEIIGKRFKAKPHTK</sequence>
<protein>
    <recommendedName>
        <fullName evidence="5">HTH lysR-type domain-containing protein</fullName>
    </recommendedName>
</protein>
<dbReference type="FunFam" id="1.10.10.10:FF:000001">
    <property type="entry name" value="LysR family transcriptional regulator"/>
    <property type="match status" value="1"/>
</dbReference>
<dbReference type="PANTHER" id="PTHR30537">
    <property type="entry name" value="HTH-TYPE TRANSCRIPTIONAL REGULATOR"/>
    <property type="match status" value="1"/>
</dbReference>
<evidence type="ECO:0000256" key="1">
    <source>
        <dbReference type="ARBA" id="ARBA00009437"/>
    </source>
</evidence>
<dbReference type="RefSeq" id="WP_065236836.1">
    <property type="nucleotide sequence ID" value="NZ_JTJR01000010.1"/>
</dbReference>
<dbReference type="GO" id="GO:0006351">
    <property type="term" value="P:DNA-templated transcription"/>
    <property type="evidence" value="ECO:0007669"/>
    <property type="project" value="TreeGrafter"/>
</dbReference>
<dbReference type="SUPFAM" id="SSF46785">
    <property type="entry name" value="Winged helix' DNA-binding domain"/>
    <property type="match status" value="1"/>
</dbReference>
<dbReference type="Pfam" id="PF00126">
    <property type="entry name" value="HTH_1"/>
    <property type="match status" value="1"/>
</dbReference>
<dbReference type="Gene3D" id="3.40.190.290">
    <property type="match status" value="1"/>
</dbReference>
<comment type="caution">
    <text evidence="6">The sequence shown here is derived from an EMBL/GenBank/DDBJ whole genome shotgun (WGS) entry which is preliminary data.</text>
</comment>
<name>A0A1A7PS29_9PAST</name>
<reference evidence="6 7" key="1">
    <citation type="submission" date="2014-11" db="EMBL/GenBank/DDBJ databases">
        <title>Pan-genome of Gallibacterium spp.</title>
        <authorList>
            <person name="Kudirkiene E."/>
            <person name="Bojesen A.M."/>
        </authorList>
    </citation>
    <scope>NUCLEOTIDE SEQUENCE [LARGE SCALE GENOMIC DNA]</scope>
    <source>
        <strain evidence="6 7">59/S3/89</strain>
    </source>
</reference>
<dbReference type="InterPro" id="IPR036390">
    <property type="entry name" value="WH_DNA-bd_sf"/>
</dbReference>
<dbReference type="GO" id="GO:0043565">
    <property type="term" value="F:sequence-specific DNA binding"/>
    <property type="evidence" value="ECO:0007669"/>
    <property type="project" value="TreeGrafter"/>
</dbReference>
<keyword evidence="3" id="KW-0238">DNA-binding</keyword>
<dbReference type="Gene3D" id="1.10.10.10">
    <property type="entry name" value="Winged helix-like DNA-binding domain superfamily/Winged helix DNA-binding domain"/>
    <property type="match status" value="1"/>
</dbReference>
<dbReference type="SUPFAM" id="SSF53850">
    <property type="entry name" value="Periplasmic binding protein-like II"/>
    <property type="match status" value="1"/>
</dbReference>
<dbReference type="PATRIC" id="fig|505345.6.peg.552"/>
<accession>A0A1A7PS29</accession>
<dbReference type="InterPro" id="IPR036388">
    <property type="entry name" value="WH-like_DNA-bd_sf"/>
</dbReference>
<dbReference type="STRING" id="505345.QV06_02710"/>
<dbReference type="PROSITE" id="PS50931">
    <property type="entry name" value="HTH_LYSR"/>
    <property type="match status" value="1"/>
</dbReference>
<dbReference type="InterPro" id="IPR000847">
    <property type="entry name" value="LysR_HTH_N"/>
</dbReference>
<organism evidence="6 7">
    <name type="scientific">Gallibacterium genomosp. 3</name>
    <dbReference type="NCBI Taxonomy" id="505345"/>
    <lineage>
        <taxon>Bacteria</taxon>
        <taxon>Pseudomonadati</taxon>
        <taxon>Pseudomonadota</taxon>
        <taxon>Gammaproteobacteria</taxon>
        <taxon>Pasteurellales</taxon>
        <taxon>Pasteurellaceae</taxon>
        <taxon>Gallibacterium</taxon>
    </lineage>
</organism>
<evidence type="ECO:0000259" key="5">
    <source>
        <dbReference type="PROSITE" id="PS50931"/>
    </source>
</evidence>
<dbReference type="AlphaFoldDB" id="A0A1A7PS29"/>
<gene>
    <name evidence="6" type="ORF">QV06_02710</name>
</gene>
<keyword evidence="4" id="KW-0804">Transcription</keyword>